<dbReference type="InParanoid" id="A0A2R6P7Z8"/>
<dbReference type="GO" id="GO:0005886">
    <property type="term" value="C:plasma membrane"/>
    <property type="evidence" value="ECO:0007669"/>
    <property type="project" value="UniProtKB-SubCell"/>
</dbReference>
<keyword evidence="10" id="KW-0449">Lipoprotein</keyword>
<evidence type="ECO:0000259" key="12">
    <source>
        <dbReference type="SMART" id="SM00499"/>
    </source>
</evidence>
<keyword evidence="4" id="KW-1003">Cell membrane</keyword>
<proteinExistence type="inferred from homology"/>
<dbReference type="GO" id="GO:0098552">
    <property type="term" value="C:side of membrane"/>
    <property type="evidence" value="ECO:0007669"/>
    <property type="project" value="UniProtKB-KW"/>
</dbReference>
<keyword evidence="9" id="KW-0325">Glycoprotein</keyword>
<dbReference type="InterPro" id="IPR016140">
    <property type="entry name" value="Bifunc_inhib/LTP/seed_store"/>
</dbReference>
<sequence>MSSLHSLPPKALTSLLLLFLTALIPHITLSQNPRGTSPPGPTISNCGPRLLPLVPCTPFVQGIAPTPARPCCDGLKQVNNQEPSCLCLLLNGTALSSFPINPTLAPQLPRLCNLEVDISACSGVPSPSSAPVSQVSSRTHPNSTIAASPTVTVAPRTSIMGLGFGQSSGTKLKMNGVMLVAAMAFMSLEVLQSPA</sequence>
<name>A0A2R6P7Z8_ACTCC</name>
<evidence type="ECO:0000256" key="10">
    <source>
        <dbReference type="ARBA" id="ARBA00023288"/>
    </source>
</evidence>
<evidence type="ECO:0000256" key="1">
    <source>
        <dbReference type="ARBA" id="ARBA00004609"/>
    </source>
</evidence>
<dbReference type="GO" id="GO:0008289">
    <property type="term" value="F:lipid binding"/>
    <property type="evidence" value="ECO:0007669"/>
    <property type="project" value="UniProtKB-KW"/>
</dbReference>
<dbReference type="Gramene" id="PSR86771">
    <property type="protein sequence ID" value="PSR86771"/>
    <property type="gene ID" value="CEY00_Acc32395"/>
</dbReference>
<protein>
    <recommendedName>
        <fullName evidence="12">Bifunctional inhibitor/plant lipid transfer protein/seed storage helical domain-containing protein</fullName>
    </recommendedName>
</protein>
<dbReference type="InterPro" id="IPR000528">
    <property type="entry name" value="Plant_nsLTP"/>
</dbReference>
<dbReference type="OrthoDB" id="664243at2759"/>
<dbReference type="Gene3D" id="1.10.110.10">
    <property type="entry name" value="Plant lipid-transfer and hydrophobic proteins"/>
    <property type="match status" value="1"/>
</dbReference>
<evidence type="ECO:0000256" key="5">
    <source>
        <dbReference type="ARBA" id="ARBA00022622"/>
    </source>
</evidence>
<dbReference type="EMBL" id="NKQK01000028">
    <property type="protein sequence ID" value="PSR86771.1"/>
    <property type="molecule type" value="Genomic_DNA"/>
</dbReference>
<dbReference type="PANTHER" id="PTHR33044">
    <property type="entry name" value="BIFUNCTIONAL INHIBITOR/LIPID-TRANSFER PROTEIN/SEED STORAGE 2S ALBUMIN SUPERFAMILY PROTEIN-RELATED"/>
    <property type="match status" value="1"/>
</dbReference>
<reference evidence="14" key="2">
    <citation type="journal article" date="2018" name="BMC Genomics">
        <title>A manually annotated Actinidia chinensis var. chinensis (kiwifruit) genome highlights the challenges associated with draft genomes and gene prediction in plants.</title>
        <authorList>
            <person name="Pilkington S.M."/>
            <person name="Crowhurst R."/>
            <person name="Hilario E."/>
            <person name="Nardozza S."/>
            <person name="Fraser L."/>
            <person name="Peng Y."/>
            <person name="Gunaseelan K."/>
            <person name="Simpson R."/>
            <person name="Tahir J."/>
            <person name="Deroles S.C."/>
            <person name="Templeton K."/>
            <person name="Luo Z."/>
            <person name="Davy M."/>
            <person name="Cheng C."/>
            <person name="McNeilage M."/>
            <person name="Scaglione D."/>
            <person name="Liu Y."/>
            <person name="Zhang Q."/>
            <person name="Datson P."/>
            <person name="De Silva N."/>
            <person name="Gardiner S.E."/>
            <person name="Bassett H."/>
            <person name="Chagne D."/>
            <person name="McCallum J."/>
            <person name="Dzierzon H."/>
            <person name="Deng C."/>
            <person name="Wang Y.Y."/>
            <person name="Barron L."/>
            <person name="Manako K."/>
            <person name="Bowen J."/>
            <person name="Foster T.M."/>
            <person name="Erridge Z.A."/>
            <person name="Tiffin H."/>
            <person name="Waite C.N."/>
            <person name="Davies K.M."/>
            <person name="Grierson E.P."/>
            <person name="Laing W.A."/>
            <person name="Kirk R."/>
            <person name="Chen X."/>
            <person name="Wood M."/>
            <person name="Montefiori M."/>
            <person name="Brummell D.A."/>
            <person name="Schwinn K.E."/>
            <person name="Catanach A."/>
            <person name="Fullerton C."/>
            <person name="Li D."/>
            <person name="Meiyalaghan S."/>
            <person name="Nieuwenhuizen N."/>
            <person name="Read N."/>
            <person name="Prakash R."/>
            <person name="Hunter D."/>
            <person name="Zhang H."/>
            <person name="McKenzie M."/>
            <person name="Knabel M."/>
            <person name="Harris A."/>
            <person name="Allan A.C."/>
            <person name="Gleave A."/>
            <person name="Chen A."/>
            <person name="Janssen B.J."/>
            <person name="Plunkett B."/>
            <person name="Ampomah-Dwamena C."/>
            <person name="Voogd C."/>
            <person name="Leif D."/>
            <person name="Lafferty D."/>
            <person name="Souleyre E.J.F."/>
            <person name="Varkonyi-Gasic E."/>
            <person name="Gambi F."/>
            <person name="Hanley J."/>
            <person name="Yao J.L."/>
            <person name="Cheung J."/>
            <person name="David K.M."/>
            <person name="Warren B."/>
            <person name="Marsh K."/>
            <person name="Snowden K.C."/>
            <person name="Lin-Wang K."/>
            <person name="Brian L."/>
            <person name="Martinez-Sanchez M."/>
            <person name="Wang M."/>
            <person name="Ileperuma N."/>
            <person name="Macnee N."/>
            <person name="Campin R."/>
            <person name="McAtee P."/>
            <person name="Drummond R.S.M."/>
            <person name="Espley R.V."/>
            <person name="Ireland H.S."/>
            <person name="Wu R."/>
            <person name="Atkinson R.G."/>
            <person name="Karunairetnam S."/>
            <person name="Bulley S."/>
            <person name="Chunkath S."/>
            <person name="Hanley Z."/>
            <person name="Storey R."/>
            <person name="Thrimawithana A.H."/>
            <person name="Thomson S."/>
            <person name="David C."/>
            <person name="Testolin R."/>
            <person name="Huang H."/>
            <person name="Hellens R.P."/>
            <person name="Schaffer R.J."/>
        </authorList>
    </citation>
    <scope>NUCLEOTIDE SEQUENCE [LARGE SCALE GENOMIC DNA]</scope>
    <source>
        <strain evidence="14">cv. Red5</strain>
    </source>
</reference>
<evidence type="ECO:0000256" key="6">
    <source>
        <dbReference type="ARBA" id="ARBA00022729"/>
    </source>
</evidence>
<dbReference type="InterPro" id="IPR043325">
    <property type="entry name" value="LTSS"/>
</dbReference>
<evidence type="ECO:0000256" key="2">
    <source>
        <dbReference type="ARBA" id="ARBA00009748"/>
    </source>
</evidence>
<dbReference type="InterPro" id="IPR036312">
    <property type="entry name" value="Bifun_inhib/LTP/seed_sf"/>
</dbReference>
<dbReference type="SUPFAM" id="SSF47699">
    <property type="entry name" value="Bifunctional inhibitor/lipid-transfer protein/seed storage 2S albumin"/>
    <property type="match status" value="1"/>
</dbReference>
<dbReference type="GO" id="GO:0006869">
    <property type="term" value="P:lipid transport"/>
    <property type="evidence" value="ECO:0007669"/>
    <property type="project" value="InterPro"/>
</dbReference>
<evidence type="ECO:0000256" key="4">
    <source>
        <dbReference type="ARBA" id="ARBA00022475"/>
    </source>
</evidence>
<evidence type="ECO:0000256" key="3">
    <source>
        <dbReference type="ARBA" id="ARBA00022448"/>
    </source>
</evidence>
<evidence type="ECO:0000256" key="11">
    <source>
        <dbReference type="SAM" id="SignalP"/>
    </source>
</evidence>
<dbReference type="FunCoup" id="A0A2R6P7Z8">
    <property type="interactions" value="7"/>
</dbReference>
<comment type="caution">
    <text evidence="13">The sequence shown here is derived from an EMBL/GenBank/DDBJ whole genome shotgun (WGS) entry which is preliminary data.</text>
</comment>
<comment type="subcellular location">
    <subcellularLocation>
        <location evidence="1">Cell membrane</location>
        <topology evidence="1">Lipid-anchor</topology>
        <topology evidence="1">GPI-anchor</topology>
    </subcellularLocation>
</comment>
<keyword evidence="5" id="KW-0336">GPI-anchor</keyword>
<dbReference type="PRINTS" id="PR00382">
    <property type="entry name" value="LIPIDTRNSFER"/>
</dbReference>
<feature type="signal peptide" evidence="11">
    <location>
        <begin position="1"/>
        <end position="30"/>
    </location>
</feature>
<keyword evidence="14" id="KW-1185">Reference proteome</keyword>
<keyword evidence="7" id="KW-0446">Lipid-binding</keyword>
<feature type="domain" description="Bifunctional inhibitor/plant lipid transfer protein/seed storage helical" evidence="12">
    <location>
        <begin position="46"/>
        <end position="121"/>
    </location>
</feature>
<evidence type="ECO:0000256" key="8">
    <source>
        <dbReference type="ARBA" id="ARBA00023157"/>
    </source>
</evidence>
<organism evidence="13 14">
    <name type="scientific">Actinidia chinensis var. chinensis</name>
    <name type="common">Chinese soft-hair kiwi</name>
    <dbReference type="NCBI Taxonomy" id="1590841"/>
    <lineage>
        <taxon>Eukaryota</taxon>
        <taxon>Viridiplantae</taxon>
        <taxon>Streptophyta</taxon>
        <taxon>Embryophyta</taxon>
        <taxon>Tracheophyta</taxon>
        <taxon>Spermatophyta</taxon>
        <taxon>Magnoliopsida</taxon>
        <taxon>eudicotyledons</taxon>
        <taxon>Gunneridae</taxon>
        <taxon>Pentapetalae</taxon>
        <taxon>asterids</taxon>
        <taxon>Ericales</taxon>
        <taxon>Actinidiaceae</taxon>
        <taxon>Actinidia</taxon>
    </lineage>
</organism>
<evidence type="ECO:0000313" key="14">
    <source>
        <dbReference type="Proteomes" id="UP000241394"/>
    </source>
</evidence>
<dbReference type="SMART" id="SM00499">
    <property type="entry name" value="AAI"/>
    <property type="match status" value="1"/>
</dbReference>
<evidence type="ECO:0000313" key="13">
    <source>
        <dbReference type="EMBL" id="PSR86771.1"/>
    </source>
</evidence>
<dbReference type="Proteomes" id="UP000241394">
    <property type="component" value="Chromosome LG28"/>
</dbReference>
<keyword evidence="6 11" id="KW-0732">Signal</keyword>
<evidence type="ECO:0000256" key="9">
    <source>
        <dbReference type="ARBA" id="ARBA00023180"/>
    </source>
</evidence>
<reference evidence="13 14" key="1">
    <citation type="submission" date="2017-07" db="EMBL/GenBank/DDBJ databases">
        <title>An improved, manually edited Actinidia chinensis var. chinensis (kiwifruit) genome highlights the challenges associated with draft genomes and gene prediction in plants.</title>
        <authorList>
            <person name="Pilkington S."/>
            <person name="Crowhurst R."/>
            <person name="Hilario E."/>
            <person name="Nardozza S."/>
            <person name="Fraser L."/>
            <person name="Peng Y."/>
            <person name="Gunaseelan K."/>
            <person name="Simpson R."/>
            <person name="Tahir J."/>
            <person name="Deroles S."/>
            <person name="Templeton K."/>
            <person name="Luo Z."/>
            <person name="Davy M."/>
            <person name="Cheng C."/>
            <person name="Mcneilage M."/>
            <person name="Scaglione D."/>
            <person name="Liu Y."/>
            <person name="Zhang Q."/>
            <person name="Datson P."/>
            <person name="De Silva N."/>
            <person name="Gardiner S."/>
            <person name="Bassett H."/>
            <person name="Chagne D."/>
            <person name="Mccallum J."/>
            <person name="Dzierzon H."/>
            <person name="Deng C."/>
            <person name="Wang Y.-Y."/>
            <person name="Barron N."/>
            <person name="Manako K."/>
            <person name="Bowen J."/>
            <person name="Foster T."/>
            <person name="Erridge Z."/>
            <person name="Tiffin H."/>
            <person name="Waite C."/>
            <person name="Davies K."/>
            <person name="Grierson E."/>
            <person name="Laing W."/>
            <person name="Kirk R."/>
            <person name="Chen X."/>
            <person name="Wood M."/>
            <person name="Montefiori M."/>
            <person name="Brummell D."/>
            <person name="Schwinn K."/>
            <person name="Catanach A."/>
            <person name="Fullerton C."/>
            <person name="Li D."/>
            <person name="Meiyalaghan S."/>
            <person name="Nieuwenhuizen N."/>
            <person name="Read N."/>
            <person name="Prakash R."/>
            <person name="Hunter D."/>
            <person name="Zhang H."/>
            <person name="Mckenzie M."/>
            <person name="Knabel M."/>
            <person name="Harris A."/>
            <person name="Allan A."/>
            <person name="Chen A."/>
            <person name="Janssen B."/>
            <person name="Plunkett B."/>
            <person name="Dwamena C."/>
            <person name="Voogd C."/>
            <person name="Leif D."/>
            <person name="Lafferty D."/>
            <person name="Souleyre E."/>
            <person name="Varkonyi-Gasic E."/>
            <person name="Gambi F."/>
            <person name="Hanley J."/>
            <person name="Yao J.-L."/>
            <person name="Cheung J."/>
            <person name="David K."/>
            <person name="Warren B."/>
            <person name="Marsh K."/>
            <person name="Snowden K."/>
            <person name="Lin-Wang K."/>
            <person name="Brian L."/>
            <person name="Martinez-Sanchez M."/>
            <person name="Wang M."/>
            <person name="Ileperuma N."/>
            <person name="Macnee N."/>
            <person name="Campin R."/>
            <person name="Mcatee P."/>
            <person name="Drummond R."/>
            <person name="Espley R."/>
            <person name="Ireland H."/>
            <person name="Wu R."/>
            <person name="Atkinson R."/>
            <person name="Karunairetnam S."/>
            <person name="Bulley S."/>
            <person name="Chunkath S."/>
            <person name="Hanley Z."/>
            <person name="Storey R."/>
            <person name="Thrimawithana A."/>
            <person name="Thomson S."/>
            <person name="David C."/>
            <person name="Testolin R."/>
        </authorList>
    </citation>
    <scope>NUCLEOTIDE SEQUENCE [LARGE SCALE GENOMIC DNA]</scope>
    <source>
        <strain evidence="14">cv. Red5</strain>
        <tissue evidence="13">Young leaf</tissue>
    </source>
</reference>
<dbReference type="Pfam" id="PF14368">
    <property type="entry name" value="LTP_2"/>
    <property type="match status" value="1"/>
</dbReference>
<dbReference type="AlphaFoldDB" id="A0A2R6P7Z8"/>
<evidence type="ECO:0000256" key="7">
    <source>
        <dbReference type="ARBA" id="ARBA00023121"/>
    </source>
</evidence>
<dbReference type="CDD" id="cd00010">
    <property type="entry name" value="AAI_LTSS"/>
    <property type="match status" value="1"/>
</dbReference>
<keyword evidence="5" id="KW-0472">Membrane</keyword>
<feature type="chain" id="PRO_5015309017" description="Bifunctional inhibitor/plant lipid transfer protein/seed storage helical domain-containing protein" evidence="11">
    <location>
        <begin position="31"/>
        <end position="195"/>
    </location>
</feature>
<comment type="similarity">
    <text evidence="2">Belongs to the plant LTP family.</text>
</comment>
<dbReference type="OMA" id="IAQCTTR"/>
<keyword evidence="3" id="KW-0813">Transport</keyword>
<dbReference type="STRING" id="1590841.A0A2R6P7Z8"/>
<keyword evidence="8" id="KW-1015">Disulfide bond</keyword>
<gene>
    <name evidence="13" type="ORF">CEY00_Acc32395</name>
</gene>
<accession>A0A2R6P7Z8</accession>